<comment type="cofactor">
    <cofactor evidence="5">
        <name>heme</name>
        <dbReference type="ChEBI" id="CHEBI:30413"/>
    </cofactor>
</comment>
<protein>
    <recommendedName>
        <fullName evidence="8">Cytochrome P450</fullName>
    </recommendedName>
</protein>
<dbReference type="GO" id="GO:0004497">
    <property type="term" value="F:monooxygenase activity"/>
    <property type="evidence" value="ECO:0007669"/>
    <property type="project" value="InterPro"/>
</dbReference>
<dbReference type="Gramene" id="Mp1g17830.1">
    <property type="protein sequence ID" value="Mp1g17830.1.cds"/>
    <property type="gene ID" value="Mp1g17830"/>
</dbReference>
<evidence type="ECO:0000256" key="3">
    <source>
        <dbReference type="ARBA" id="ARBA00023002"/>
    </source>
</evidence>
<keyword evidence="4 5" id="KW-0408">Iron</keyword>
<dbReference type="GO" id="GO:0016705">
    <property type="term" value="F:oxidoreductase activity, acting on paired donors, with incorporation or reduction of molecular oxygen"/>
    <property type="evidence" value="ECO:0007669"/>
    <property type="project" value="InterPro"/>
</dbReference>
<keyword evidence="2 5" id="KW-0479">Metal-binding</keyword>
<feature type="binding site" description="axial binding residue" evidence="5">
    <location>
        <position position="389"/>
    </location>
    <ligand>
        <name>heme</name>
        <dbReference type="ChEBI" id="CHEBI:30413"/>
    </ligand>
    <ligandPart>
        <name>Fe</name>
        <dbReference type="ChEBI" id="CHEBI:18248"/>
    </ligandPart>
</feature>
<dbReference type="GO" id="GO:0005506">
    <property type="term" value="F:iron ion binding"/>
    <property type="evidence" value="ECO:0007669"/>
    <property type="project" value="InterPro"/>
</dbReference>
<keyword evidence="5" id="KW-0349">Heme</keyword>
<evidence type="ECO:0008006" key="8">
    <source>
        <dbReference type="Google" id="ProtNLM"/>
    </source>
</evidence>
<dbReference type="InterPro" id="IPR001128">
    <property type="entry name" value="Cyt_P450"/>
</dbReference>
<evidence type="ECO:0000313" key="6">
    <source>
        <dbReference type="EMBL" id="PTQ50069.1"/>
    </source>
</evidence>
<dbReference type="PANTHER" id="PTHR24296">
    <property type="entry name" value="CYTOCHROME P450"/>
    <property type="match status" value="1"/>
</dbReference>
<dbReference type="InterPro" id="IPR036396">
    <property type="entry name" value="Cyt_P450_sf"/>
</dbReference>
<accession>A0A2R6XVD6</accession>
<comment type="similarity">
    <text evidence="1">Belongs to the cytochrome P450 family.</text>
</comment>
<dbReference type="OrthoDB" id="1470350at2759"/>
<dbReference type="CDD" id="cd11064">
    <property type="entry name" value="CYP86A"/>
    <property type="match status" value="1"/>
</dbReference>
<evidence type="ECO:0000256" key="4">
    <source>
        <dbReference type="ARBA" id="ARBA00023004"/>
    </source>
</evidence>
<evidence type="ECO:0000256" key="1">
    <source>
        <dbReference type="ARBA" id="ARBA00010617"/>
    </source>
</evidence>
<evidence type="ECO:0000256" key="5">
    <source>
        <dbReference type="PIRSR" id="PIRSR602403-1"/>
    </source>
</evidence>
<dbReference type="SUPFAM" id="SSF48264">
    <property type="entry name" value="Cytochrome P450"/>
    <property type="match status" value="1"/>
</dbReference>
<dbReference type="Pfam" id="PF00067">
    <property type="entry name" value="p450"/>
    <property type="match status" value="2"/>
</dbReference>
<dbReference type="EMBL" id="KZ772673">
    <property type="protein sequence ID" value="PTQ50069.1"/>
    <property type="molecule type" value="Genomic_DNA"/>
</dbReference>
<dbReference type="OMA" id="FECINDT"/>
<dbReference type="AlphaFoldDB" id="A0A2R6XVD6"/>
<sequence length="441" mass="50570">MKLRSIAGMCVFVYLWRDRWRQRNQLVSKTWPYFGNLFEMRTNAARLYDWVYEYMSKSPTGTVEVSIGTLRAIMVGRPDIVEHILKTRFNNYIKARAMSHEILGTGILNADGDVWKQHRKLASYEFSSIKLREVSTEAYRELALRLLTFLDTVADSHKQVDIQDLFLRMTMDAFCKIGFGVDQHTLSPDLPEAKFANAFDKLAELSIQLSNRSVLNNDKHDLLSRFLSSKDQNGEPLSDKVLRDATVNFLLAGRDTTALTLGWFMYLLSCNPEVAQKGTRNFSNFANSLTFDALGKLHYIHATLSESLRLYPPIPWDGKFAVDDDVLPDGTIVKRGEVVVYVQYAMGRMELLWGPDASQFRPERWLKDNVYQPESPFKFSAFQAGPRICLGKDTAYLQMKMTAALLIRFFRIQVVPNQDVAYRVSLVLAIRDGLQVTVQRR</sequence>
<dbReference type="InterPro" id="IPR002403">
    <property type="entry name" value="Cyt_P450_E_grp-IV"/>
</dbReference>
<proteinExistence type="inferred from homology"/>
<evidence type="ECO:0000313" key="7">
    <source>
        <dbReference type="Proteomes" id="UP000244005"/>
    </source>
</evidence>
<organism evidence="6 7">
    <name type="scientific">Marchantia polymorpha</name>
    <name type="common">Common liverwort</name>
    <name type="synonym">Marchantia aquatica</name>
    <dbReference type="NCBI Taxonomy" id="3197"/>
    <lineage>
        <taxon>Eukaryota</taxon>
        <taxon>Viridiplantae</taxon>
        <taxon>Streptophyta</taxon>
        <taxon>Embryophyta</taxon>
        <taxon>Marchantiophyta</taxon>
        <taxon>Marchantiopsida</taxon>
        <taxon>Marchantiidae</taxon>
        <taxon>Marchantiales</taxon>
        <taxon>Marchantiaceae</taxon>
        <taxon>Marchantia</taxon>
    </lineage>
</organism>
<keyword evidence="7" id="KW-1185">Reference proteome</keyword>
<name>A0A2R6XVD6_MARPO</name>
<dbReference type="Proteomes" id="UP000244005">
    <property type="component" value="Unassembled WGS sequence"/>
</dbReference>
<dbReference type="Gene3D" id="1.10.630.10">
    <property type="entry name" value="Cytochrome P450"/>
    <property type="match status" value="2"/>
</dbReference>
<gene>
    <name evidence="6" type="ORF">MARPO_0001s0122</name>
</gene>
<dbReference type="GO" id="GO:0020037">
    <property type="term" value="F:heme binding"/>
    <property type="evidence" value="ECO:0007669"/>
    <property type="project" value="InterPro"/>
</dbReference>
<reference evidence="7" key="1">
    <citation type="journal article" date="2017" name="Cell">
        <title>Insights into land plant evolution garnered from the Marchantia polymorpha genome.</title>
        <authorList>
            <person name="Bowman J.L."/>
            <person name="Kohchi T."/>
            <person name="Yamato K.T."/>
            <person name="Jenkins J."/>
            <person name="Shu S."/>
            <person name="Ishizaki K."/>
            <person name="Yamaoka S."/>
            <person name="Nishihama R."/>
            <person name="Nakamura Y."/>
            <person name="Berger F."/>
            <person name="Adam C."/>
            <person name="Aki S.S."/>
            <person name="Althoff F."/>
            <person name="Araki T."/>
            <person name="Arteaga-Vazquez M.A."/>
            <person name="Balasubrmanian S."/>
            <person name="Barry K."/>
            <person name="Bauer D."/>
            <person name="Boehm C.R."/>
            <person name="Briginshaw L."/>
            <person name="Caballero-Perez J."/>
            <person name="Catarino B."/>
            <person name="Chen F."/>
            <person name="Chiyoda S."/>
            <person name="Chovatia M."/>
            <person name="Davies K.M."/>
            <person name="Delmans M."/>
            <person name="Demura T."/>
            <person name="Dierschke T."/>
            <person name="Dolan L."/>
            <person name="Dorantes-Acosta A.E."/>
            <person name="Eklund D.M."/>
            <person name="Florent S.N."/>
            <person name="Flores-Sandoval E."/>
            <person name="Fujiyama A."/>
            <person name="Fukuzawa H."/>
            <person name="Galik B."/>
            <person name="Grimanelli D."/>
            <person name="Grimwood J."/>
            <person name="Grossniklaus U."/>
            <person name="Hamada T."/>
            <person name="Haseloff J."/>
            <person name="Hetherington A.J."/>
            <person name="Higo A."/>
            <person name="Hirakawa Y."/>
            <person name="Hundley H.N."/>
            <person name="Ikeda Y."/>
            <person name="Inoue K."/>
            <person name="Inoue S.I."/>
            <person name="Ishida S."/>
            <person name="Jia Q."/>
            <person name="Kakita M."/>
            <person name="Kanazawa T."/>
            <person name="Kawai Y."/>
            <person name="Kawashima T."/>
            <person name="Kennedy M."/>
            <person name="Kinose K."/>
            <person name="Kinoshita T."/>
            <person name="Kohara Y."/>
            <person name="Koide E."/>
            <person name="Komatsu K."/>
            <person name="Kopischke S."/>
            <person name="Kubo M."/>
            <person name="Kyozuka J."/>
            <person name="Lagercrantz U."/>
            <person name="Lin S.S."/>
            <person name="Lindquist E."/>
            <person name="Lipzen A.M."/>
            <person name="Lu C.W."/>
            <person name="De Luna E."/>
            <person name="Martienssen R.A."/>
            <person name="Minamino N."/>
            <person name="Mizutani M."/>
            <person name="Mizutani M."/>
            <person name="Mochizuki N."/>
            <person name="Monte I."/>
            <person name="Mosher R."/>
            <person name="Nagasaki H."/>
            <person name="Nakagami H."/>
            <person name="Naramoto S."/>
            <person name="Nishitani K."/>
            <person name="Ohtani M."/>
            <person name="Okamoto T."/>
            <person name="Okumura M."/>
            <person name="Phillips J."/>
            <person name="Pollak B."/>
            <person name="Reinders A."/>
            <person name="Rovekamp M."/>
            <person name="Sano R."/>
            <person name="Sawa S."/>
            <person name="Schmid M.W."/>
            <person name="Shirakawa M."/>
            <person name="Solano R."/>
            <person name="Spunde A."/>
            <person name="Suetsugu N."/>
            <person name="Sugano S."/>
            <person name="Sugiyama A."/>
            <person name="Sun R."/>
            <person name="Suzuki Y."/>
            <person name="Takenaka M."/>
            <person name="Takezawa D."/>
            <person name="Tomogane H."/>
            <person name="Tsuzuki M."/>
            <person name="Ueda T."/>
            <person name="Umeda M."/>
            <person name="Ward J.M."/>
            <person name="Watanabe Y."/>
            <person name="Yazaki K."/>
            <person name="Yokoyama R."/>
            <person name="Yoshitake Y."/>
            <person name="Yotsui I."/>
            <person name="Zachgo S."/>
            <person name="Schmutz J."/>
        </authorList>
    </citation>
    <scope>NUCLEOTIDE SEQUENCE [LARGE SCALE GENOMIC DNA]</scope>
    <source>
        <strain evidence="7">Tak-1</strain>
    </source>
</reference>
<evidence type="ECO:0000256" key="2">
    <source>
        <dbReference type="ARBA" id="ARBA00022723"/>
    </source>
</evidence>
<dbReference type="PRINTS" id="PR00465">
    <property type="entry name" value="EP450IV"/>
</dbReference>
<keyword evidence="3" id="KW-0560">Oxidoreductase</keyword>
<dbReference type="PRINTS" id="PR00385">
    <property type="entry name" value="P450"/>
</dbReference>